<organism evidence="2 3">
    <name type="scientific">Chitinimonas taiwanensis DSM 18899</name>
    <dbReference type="NCBI Taxonomy" id="1121279"/>
    <lineage>
        <taxon>Bacteria</taxon>
        <taxon>Pseudomonadati</taxon>
        <taxon>Pseudomonadota</taxon>
        <taxon>Betaproteobacteria</taxon>
        <taxon>Neisseriales</taxon>
        <taxon>Chitinibacteraceae</taxon>
        <taxon>Chitinimonas</taxon>
    </lineage>
</organism>
<dbReference type="PANTHER" id="PTHR43737">
    <property type="entry name" value="BLL7424 PROTEIN"/>
    <property type="match status" value="1"/>
</dbReference>
<keyword evidence="1" id="KW-0732">Signal</keyword>
<protein>
    <submittedName>
        <fullName evidence="2">Uncharacterized conserved protein, DUF1800 family</fullName>
    </submittedName>
</protein>
<feature type="signal peptide" evidence="1">
    <location>
        <begin position="1"/>
        <end position="26"/>
    </location>
</feature>
<dbReference type="RefSeq" id="WP_072429581.1">
    <property type="nucleotide sequence ID" value="NZ_FPKR01000012.1"/>
</dbReference>
<dbReference type="STRING" id="1121279.SAMN02745887_03004"/>
<dbReference type="OrthoDB" id="9772295at2"/>
<dbReference type="AlphaFoldDB" id="A0A1K2HNZ7"/>
<dbReference type="EMBL" id="FPKR01000012">
    <property type="protein sequence ID" value="SFZ78475.1"/>
    <property type="molecule type" value="Genomic_DNA"/>
</dbReference>
<name>A0A1K2HNZ7_9NEIS</name>
<dbReference type="InterPro" id="IPR014917">
    <property type="entry name" value="DUF1800"/>
</dbReference>
<dbReference type="Pfam" id="PF08811">
    <property type="entry name" value="DUF1800"/>
    <property type="match status" value="1"/>
</dbReference>
<dbReference type="PANTHER" id="PTHR43737:SF1">
    <property type="entry name" value="DUF1501 DOMAIN-CONTAINING PROTEIN"/>
    <property type="match status" value="1"/>
</dbReference>
<keyword evidence="3" id="KW-1185">Reference proteome</keyword>
<evidence type="ECO:0000256" key="1">
    <source>
        <dbReference type="SAM" id="SignalP"/>
    </source>
</evidence>
<reference evidence="2 3" key="1">
    <citation type="submission" date="2016-11" db="EMBL/GenBank/DDBJ databases">
        <authorList>
            <person name="Jaros S."/>
            <person name="Januszkiewicz K."/>
            <person name="Wedrychowicz H."/>
        </authorList>
    </citation>
    <scope>NUCLEOTIDE SEQUENCE [LARGE SCALE GENOMIC DNA]</scope>
    <source>
        <strain evidence="2 3">DSM 18899</strain>
    </source>
</reference>
<accession>A0A1K2HNZ7</accession>
<dbReference type="PROSITE" id="PS51257">
    <property type="entry name" value="PROKAR_LIPOPROTEIN"/>
    <property type="match status" value="1"/>
</dbReference>
<evidence type="ECO:0000313" key="3">
    <source>
        <dbReference type="Proteomes" id="UP000186513"/>
    </source>
</evidence>
<evidence type="ECO:0000313" key="2">
    <source>
        <dbReference type="EMBL" id="SFZ78475.1"/>
    </source>
</evidence>
<proteinExistence type="predicted"/>
<feature type="chain" id="PRO_5013040940" evidence="1">
    <location>
        <begin position="27"/>
        <end position="577"/>
    </location>
</feature>
<dbReference type="Proteomes" id="UP000186513">
    <property type="component" value="Unassembled WGS sequence"/>
</dbReference>
<sequence>MNPAFLRPARKLASLLALALTLAACGGGGGGSENDAGPQQPAAPVSKTEAARFLSQSTYGANEASINHLASVGYARWLDEQFSKPLSPFKAHIDRTIADYAAAGTGSVNTNDVWEAYWKQAIAGEDQLRARVAFALSQILVISAAGDSLGGRPRTVAGYYDVLQTHSFGNFRQLLNDVTLHPGMALYLTYMANRKESATRVPDENYAREIMQLFTIGLHQLNPDGTLKRDGSGNPIPTYTNEDVTGLAKVFTGWSWGGPDNSNSRFGGGTPDPNRDILPLQAYPNYASVSEKKFLGVTIAARSTATVADMQADLKLALDTLFNHPNVGPFVGRQLIQRLVTSNPSPAYVQRVAAAFANNGSGVRGDMKAVIRAVLLDNEARDANLASSTQFGKLREPVIRLAHWARAFNATSKSGTFMIQNLNNPISQLAQTPLFSPSVFNFFRPGYVPGGTAIGNAGLVAPELQITNEASVVGYLNFMNDAIRNGTGSGRDVLPNYAAEIALADDAAKLQARVDLLLTHGQLSAATRDEIINAIAAISIPKPAADGSTTNVDNARKNRVYTAIFLTMASPEYLVQK</sequence>
<gene>
    <name evidence="2" type="ORF">SAMN02745887_03004</name>
</gene>